<evidence type="ECO:0000256" key="1">
    <source>
        <dbReference type="SAM" id="SignalP"/>
    </source>
</evidence>
<protein>
    <recommendedName>
        <fullName evidence="4">Lipocalin-like domain-containing protein</fullName>
    </recommendedName>
</protein>
<reference evidence="2 3" key="1">
    <citation type="journal article" date="2014" name="Genome Announc.">
        <title>Draft Genome Sequence of the Algicidal Bacterium Mangrovimonas yunxiaonensis Strain LY01.</title>
        <authorList>
            <person name="Li Y."/>
            <person name="Zhu H."/>
            <person name="Li C."/>
            <person name="Zhang H."/>
            <person name="Chen Z."/>
            <person name="Zheng W."/>
            <person name="Xu H."/>
            <person name="Zheng T."/>
        </authorList>
    </citation>
    <scope>NUCLEOTIDE SEQUENCE [LARGE SCALE GENOMIC DNA]</scope>
    <source>
        <strain evidence="2 3">LY01</strain>
    </source>
</reference>
<dbReference type="Proteomes" id="UP000028521">
    <property type="component" value="Unassembled WGS sequence"/>
</dbReference>
<dbReference type="RefSeq" id="WP_036119917.1">
    <property type="nucleotide sequence ID" value="NZ_BMET01000001.1"/>
</dbReference>
<gene>
    <name evidence="2" type="ORF">IA57_04810</name>
</gene>
<dbReference type="PROSITE" id="PS51257">
    <property type="entry name" value="PROKAR_LIPOPROTEIN"/>
    <property type="match status" value="1"/>
</dbReference>
<keyword evidence="3" id="KW-1185">Reference proteome</keyword>
<name>A0A084TKC0_9FLAO</name>
<feature type="chain" id="PRO_5001782604" description="Lipocalin-like domain-containing protein" evidence="1">
    <location>
        <begin position="24"/>
        <end position="141"/>
    </location>
</feature>
<keyword evidence="1" id="KW-0732">Signal</keyword>
<accession>A0A084TKC0</accession>
<comment type="caution">
    <text evidence="2">The sequence shown here is derived from an EMBL/GenBank/DDBJ whole genome shotgun (WGS) entry which is preliminary data.</text>
</comment>
<proteinExistence type="predicted"/>
<sequence>MLLRLIKYPLLTLGIFLLTACHSNNDDDLCCAYPVTLQGNWSLTHVQGGFAGVDDTITHGLIIWHFNTETHTVTVTNNNTDDTILYDGLESGSYTYDIVTENDAQYLHIQSNDFGRLAYTAFQLTLDGNMGADGFLLTFKR</sequence>
<dbReference type="STRING" id="1197477.IA57_04810"/>
<reference evidence="3" key="2">
    <citation type="submission" date="2014-07" db="EMBL/GenBank/DDBJ databases">
        <title>Genome sequence of Mangrovimonas yunxiaonensis.</title>
        <authorList>
            <person name="Li Y."/>
            <person name="Zheng T."/>
        </authorList>
    </citation>
    <scope>NUCLEOTIDE SEQUENCE [LARGE SCALE GENOMIC DNA]</scope>
    <source>
        <strain evidence="3">LY01</strain>
    </source>
</reference>
<dbReference type="EMBL" id="JPFK01000005">
    <property type="protein sequence ID" value="KFB01156.1"/>
    <property type="molecule type" value="Genomic_DNA"/>
</dbReference>
<dbReference type="OrthoDB" id="1201884at2"/>
<evidence type="ECO:0000313" key="2">
    <source>
        <dbReference type="EMBL" id="KFB01156.1"/>
    </source>
</evidence>
<organism evidence="2 3">
    <name type="scientific">Mangrovimonas yunxiaonensis</name>
    <dbReference type="NCBI Taxonomy" id="1197477"/>
    <lineage>
        <taxon>Bacteria</taxon>
        <taxon>Pseudomonadati</taxon>
        <taxon>Bacteroidota</taxon>
        <taxon>Flavobacteriia</taxon>
        <taxon>Flavobacteriales</taxon>
        <taxon>Flavobacteriaceae</taxon>
        <taxon>Mangrovimonas</taxon>
    </lineage>
</organism>
<feature type="signal peptide" evidence="1">
    <location>
        <begin position="1"/>
        <end position="23"/>
    </location>
</feature>
<dbReference type="eggNOG" id="ENOG5032YUM">
    <property type="taxonomic scope" value="Bacteria"/>
</dbReference>
<evidence type="ECO:0008006" key="4">
    <source>
        <dbReference type="Google" id="ProtNLM"/>
    </source>
</evidence>
<dbReference type="AlphaFoldDB" id="A0A084TKC0"/>
<evidence type="ECO:0000313" key="3">
    <source>
        <dbReference type="Proteomes" id="UP000028521"/>
    </source>
</evidence>